<gene>
    <name evidence="4" type="ORF">ACJIZ3_011563</name>
</gene>
<name>A0ABD3UJF4_9LAMI</name>
<dbReference type="PANTHER" id="PTHR31623">
    <property type="entry name" value="F21J9.9"/>
    <property type="match status" value="1"/>
</dbReference>
<reference evidence="4 5" key="1">
    <citation type="submission" date="2024-12" db="EMBL/GenBank/DDBJ databases">
        <title>The unique morphological basis and parallel evolutionary history of personate flowers in Penstemon.</title>
        <authorList>
            <person name="Depatie T.H."/>
            <person name="Wessinger C.A."/>
        </authorList>
    </citation>
    <scope>NUCLEOTIDE SEQUENCE [LARGE SCALE GENOMIC DNA]</scope>
    <source>
        <strain evidence="4">WTNN_2</strain>
        <tissue evidence="4">Leaf</tissue>
    </source>
</reference>
<dbReference type="EMBL" id="JBJXBP010000001">
    <property type="protein sequence ID" value="KAL3849681.1"/>
    <property type="molecule type" value="Genomic_DNA"/>
</dbReference>
<keyword evidence="2" id="KW-0808">Transferase</keyword>
<evidence type="ECO:0000313" key="5">
    <source>
        <dbReference type="Proteomes" id="UP001634393"/>
    </source>
</evidence>
<comment type="caution">
    <text evidence="4">The sequence shown here is derived from an EMBL/GenBank/DDBJ whole genome shotgun (WGS) entry which is preliminary data.</text>
</comment>
<evidence type="ECO:0000256" key="3">
    <source>
        <dbReference type="ARBA" id="ARBA00023315"/>
    </source>
</evidence>
<dbReference type="InterPro" id="IPR023213">
    <property type="entry name" value="CAT-like_dom_sf"/>
</dbReference>
<evidence type="ECO:0000256" key="2">
    <source>
        <dbReference type="ARBA" id="ARBA00022679"/>
    </source>
</evidence>
<proteinExistence type="inferred from homology"/>
<dbReference type="Proteomes" id="UP001634393">
    <property type="component" value="Unassembled WGS sequence"/>
</dbReference>
<protein>
    <submittedName>
        <fullName evidence="4">Uncharacterized protein</fullName>
    </submittedName>
</protein>
<evidence type="ECO:0000313" key="4">
    <source>
        <dbReference type="EMBL" id="KAL3849681.1"/>
    </source>
</evidence>
<evidence type="ECO:0000256" key="1">
    <source>
        <dbReference type="ARBA" id="ARBA00009861"/>
    </source>
</evidence>
<accession>A0ABD3UJF4</accession>
<organism evidence="4 5">
    <name type="scientific">Penstemon smallii</name>
    <dbReference type="NCBI Taxonomy" id="265156"/>
    <lineage>
        <taxon>Eukaryota</taxon>
        <taxon>Viridiplantae</taxon>
        <taxon>Streptophyta</taxon>
        <taxon>Embryophyta</taxon>
        <taxon>Tracheophyta</taxon>
        <taxon>Spermatophyta</taxon>
        <taxon>Magnoliopsida</taxon>
        <taxon>eudicotyledons</taxon>
        <taxon>Gunneridae</taxon>
        <taxon>Pentapetalae</taxon>
        <taxon>asterids</taxon>
        <taxon>lamiids</taxon>
        <taxon>Lamiales</taxon>
        <taxon>Plantaginaceae</taxon>
        <taxon>Cheloneae</taxon>
        <taxon>Penstemon</taxon>
    </lineage>
</organism>
<dbReference type="PANTHER" id="PTHR31623:SF110">
    <property type="entry name" value="VINORINE SYNTHASE-LIKE"/>
    <property type="match status" value="1"/>
</dbReference>
<dbReference type="Pfam" id="PF02458">
    <property type="entry name" value="Transferase"/>
    <property type="match status" value="1"/>
</dbReference>
<keyword evidence="5" id="KW-1185">Reference proteome</keyword>
<comment type="similarity">
    <text evidence="1">Belongs to the plant acyltransferase family.</text>
</comment>
<sequence length="544" mass="61886">MRRFSSLLLRSIPRRYAAESNQKVQIPRRLSQNPYIWKLNRNRSFLIGNTFSSYNKQQYMMYGAAHFSSLSRKETDDENRNDQLLEVEIISEEHIKPASPTPDHLRTYEVSVLDQLFGHIYVPFVYFYQNNVHHDNRLILIKRRQLLKQSLSEVLSRFYPLAGKVKGSRHIDCNDEGVYYVEAKVNGPLSDFLINQPHTKSIHRFLPVDPNSMELLFSKTYVVMIQVTAFDCGGIAIGLYTSHKIIDGVSQVTFLKAWADAALAHDEEEKEEEIIRPSFISPSIFPPNPALPENEAVMYFIANLEQKKCVTRRFLFSSSSIMKLKKKAIASTRVMAVTGLIWKCIVAASKARSKASNCIARSSAMRILVNLRNKGTTPISPLAIGNILWLTDPIQYSRSDDDDDDDDDLEYIVGRLKNATDQINGDFIERMKGEEWSLKVGDKLNEMEKEYSDTNADTIALTSLCNMGIYEIDFGWGKPIWASIGNAYVDISLVNNFILLMDAKSGNGVEAWVTLREENMAFLENHPELLAFASLNPNPLETID</sequence>
<dbReference type="GO" id="GO:0016746">
    <property type="term" value="F:acyltransferase activity"/>
    <property type="evidence" value="ECO:0007669"/>
    <property type="project" value="UniProtKB-KW"/>
</dbReference>
<keyword evidence="3" id="KW-0012">Acyltransferase</keyword>
<dbReference type="Gene3D" id="3.30.559.10">
    <property type="entry name" value="Chloramphenicol acetyltransferase-like domain"/>
    <property type="match status" value="2"/>
</dbReference>
<dbReference type="AlphaFoldDB" id="A0ABD3UJF4"/>